<dbReference type="OrthoDB" id="2121828at2759"/>
<organism evidence="9 10">
    <name type="scientific">Peltaster fructicola</name>
    <dbReference type="NCBI Taxonomy" id="286661"/>
    <lineage>
        <taxon>Eukaryota</taxon>
        <taxon>Fungi</taxon>
        <taxon>Dikarya</taxon>
        <taxon>Ascomycota</taxon>
        <taxon>Pezizomycotina</taxon>
        <taxon>Dothideomycetes</taxon>
        <taxon>Dothideomycetes incertae sedis</taxon>
        <taxon>Peltaster</taxon>
    </lineage>
</organism>
<dbReference type="InterPro" id="IPR002355">
    <property type="entry name" value="Cu_oxidase_Cu_BS"/>
</dbReference>
<evidence type="ECO:0000256" key="4">
    <source>
        <dbReference type="ARBA" id="ARBA00023008"/>
    </source>
</evidence>
<dbReference type="Gene3D" id="2.60.40.420">
    <property type="entry name" value="Cupredoxins - blue copper proteins"/>
    <property type="match status" value="3"/>
</dbReference>
<dbReference type="GO" id="GO:0005507">
    <property type="term" value="F:copper ion binding"/>
    <property type="evidence" value="ECO:0007669"/>
    <property type="project" value="InterPro"/>
</dbReference>
<protein>
    <recommendedName>
        <fullName evidence="11">Laccase</fullName>
    </recommendedName>
</protein>
<dbReference type="PANTHER" id="PTHR11709:SF71">
    <property type="entry name" value="OXIDOREDUCTASE TPCJ"/>
    <property type="match status" value="1"/>
</dbReference>
<evidence type="ECO:0000313" key="10">
    <source>
        <dbReference type="Proteomes" id="UP000503462"/>
    </source>
</evidence>
<keyword evidence="5" id="KW-0732">Signal</keyword>
<dbReference type="GO" id="GO:0016491">
    <property type="term" value="F:oxidoreductase activity"/>
    <property type="evidence" value="ECO:0007669"/>
    <property type="project" value="UniProtKB-KW"/>
</dbReference>
<feature type="domain" description="Plastocyanin-like" evidence="6">
    <location>
        <begin position="207"/>
        <end position="346"/>
    </location>
</feature>
<keyword evidence="3" id="KW-0560">Oxidoreductase</keyword>
<sequence length="621" mass="69240">MSLLGACTLFLAFAPFSAASWSKASHTLVTSHRSAKPTASAVPHSCHSPYNRQCWSDGFDIYTDYEKKVPPGKLVEYEFTIGQEMKAPDGYPELAMVANGLFPGPVLEANWGDTLRITVHNNMTNDNGSAIHWHGLRQYQTNWLDGVPGVTQCPGKPGDSQVYEFRLWQYGISWWHSHFSLQYTNGLYGGIWIHGPSSANYDVDLGPFLLSDWYHGDAFELYPVEVTTPEAPLPAANLLNGKAAYTCTPGFYTNCTATNDPYTVSVEKGKTYRIGLVNSGSLLTYKFYIDGHNFTVIQNDFVPIQPFETDVIQIGIGQRYEIIVKADADLANGTNFWMHASYCAMDTWESRLGVIRYDASDHSAPAVPPVSEQHYDFGCNDPDPQTLVPIVPRQVGARVNGNDSAEWLRIGLQGWPNVSDPINSRIKKWVLGNTTLQLDWEQPSLKKMTIDNQPLTTTFTNETVPVYLDYEDDEWVYFVITNNYTLDTANQPQTNPPSVHPIHLHGHDFVILAQGEGPFTTDIVPQLDNPARRDVADVTIGGYLWIAFQVNNPGAWLLHCHIAWHASAGLALQYIEQPGKIKPLMEKANALGQLQDRCVDWTTFYQNVSIPADAVIEDSGI</sequence>
<name>A0A6H0XWZ7_9PEZI</name>
<accession>A0A6H0XWZ7</accession>
<evidence type="ECO:0000256" key="1">
    <source>
        <dbReference type="ARBA" id="ARBA00010609"/>
    </source>
</evidence>
<gene>
    <name evidence="9" type="ORF">AMS68_004771</name>
</gene>
<dbReference type="PROSITE" id="PS00080">
    <property type="entry name" value="MULTICOPPER_OXIDASE2"/>
    <property type="match status" value="1"/>
</dbReference>
<comment type="similarity">
    <text evidence="1">Belongs to the multicopper oxidase family.</text>
</comment>
<feature type="signal peptide" evidence="5">
    <location>
        <begin position="1"/>
        <end position="19"/>
    </location>
</feature>
<feature type="domain" description="Plastocyanin-like" evidence="8">
    <location>
        <begin position="88"/>
        <end position="197"/>
    </location>
</feature>
<dbReference type="InterPro" id="IPR033138">
    <property type="entry name" value="Cu_oxidase_CS"/>
</dbReference>
<evidence type="ECO:0000259" key="6">
    <source>
        <dbReference type="Pfam" id="PF00394"/>
    </source>
</evidence>
<dbReference type="CDD" id="cd13880">
    <property type="entry name" value="CuRO_2_MaLCC_like"/>
    <property type="match status" value="1"/>
</dbReference>
<evidence type="ECO:0000256" key="3">
    <source>
        <dbReference type="ARBA" id="ARBA00023002"/>
    </source>
</evidence>
<dbReference type="PROSITE" id="PS00079">
    <property type="entry name" value="MULTICOPPER_OXIDASE1"/>
    <property type="match status" value="1"/>
</dbReference>
<dbReference type="EMBL" id="CP051141">
    <property type="protein sequence ID" value="QIW99253.1"/>
    <property type="molecule type" value="Genomic_DNA"/>
</dbReference>
<dbReference type="Proteomes" id="UP000503462">
    <property type="component" value="Chromosome 3"/>
</dbReference>
<dbReference type="SUPFAM" id="SSF49503">
    <property type="entry name" value="Cupredoxins"/>
    <property type="match status" value="3"/>
</dbReference>
<dbReference type="InterPro" id="IPR008972">
    <property type="entry name" value="Cupredoxin"/>
</dbReference>
<dbReference type="InterPro" id="IPR011706">
    <property type="entry name" value="Cu-oxidase_C"/>
</dbReference>
<dbReference type="FunFam" id="2.60.40.420:FF:000045">
    <property type="entry name" value="Laccase 2"/>
    <property type="match status" value="1"/>
</dbReference>
<dbReference type="Pfam" id="PF07731">
    <property type="entry name" value="Cu-oxidase_2"/>
    <property type="match status" value="1"/>
</dbReference>
<evidence type="ECO:0000313" key="9">
    <source>
        <dbReference type="EMBL" id="QIW99253.1"/>
    </source>
</evidence>
<reference evidence="9 10" key="1">
    <citation type="journal article" date="2016" name="Sci. Rep.">
        <title>Peltaster fructicola genome reveals evolution from an invasive phytopathogen to an ectophytic parasite.</title>
        <authorList>
            <person name="Xu C."/>
            <person name="Chen H."/>
            <person name="Gleason M.L."/>
            <person name="Xu J.R."/>
            <person name="Liu H."/>
            <person name="Zhang R."/>
            <person name="Sun G."/>
        </authorList>
    </citation>
    <scope>NUCLEOTIDE SEQUENCE [LARGE SCALE GENOMIC DNA]</scope>
    <source>
        <strain evidence="9 10">LNHT1506</strain>
    </source>
</reference>
<dbReference type="Pfam" id="PF00394">
    <property type="entry name" value="Cu-oxidase"/>
    <property type="match status" value="1"/>
</dbReference>
<feature type="chain" id="PRO_5026159599" description="Laccase" evidence="5">
    <location>
        <begin position="20"/>
        <end position="621"/>
    </location>
</feature>
<keyword evidence="4" id="KW-0186">Copper</keyword>
<dbReference type="FunFam" id="2.60.40.420:FF:000021">
    <property type="entry name" value="Extracellular dihydrogeodin oxidase/laccase"/>
    <property type="match status" value="1"/>
</dbReference>
<evidence type="ECO:0000256" key="2">
    <source>
        <dbReference type="ARBA" id="ARBA00022723"/>
    </source>
</evidence>
<evidence type="ECO:0000259" key="7">
    <source>
        <dbReference type="Pfam" id="PF07731"/>
    </source>
</evidence>
<dbReference type="InterPro" id="IPR011707">
    <property type="entry name" value="Cu-oxidase-like_N"/>
</dbReference>
<evidence type="ECO:0000256" key="5">
    <source>
        <dbReference type="SAM" id="SignalP"/>
    </source>
</evidence>
<dbReference type="AlphaFoldDB" id="A0A6H0XWZ7"/>
<feature type="domain" description="Plastocyanin-like" evidence="7">
    <location>
        <begin position="439"/>
        <end position="579"/>
    </location>
</feature>
<keyword evidence="2" id="KW-0479">Metal-binding</keyword>
<dbReference type="CDD" id="cd13901">
    <property type="entry name" value="CuRO_3_MaLCC_like"/>
    <property type="match status" value="1"/>
</dbReference>
<dbReference type="PANTHER" id="PTHR11709">
    <property type="entry name" value="MULTI-COPPER OXIDASE"/>
    <property type="match status" value="1"/>
</dbReference>
<evidence type="ECO:0000259" key="8">
    <source>
        <dbReference type="Pfam" id="PF07732"/>
    </source>
</evidence>
<proteinExistence type="inferred from homology"/>
<evidence type="ECO:0008006" key="11">
    <source>
        <dbReference type="Google" id="ProtNLM"/>
    </source>
</evidence>
<dbReference type="InterPro" id="IPR001117">
    <property type="entry name" value="Cu-oxidase_2nd"/>
</dbReference>
<dbReference type="InterPro" id="IPR045087">
    <property type="entry name" value="Cu-oxidase_fam"/>
</dbReference>
<dbReference type="Pfam" id="PF07732">
    <property type="entry name" value="Cu-oxidase_3"/>
    <property type="match status" value="1"/>
</dbReference>
<keyword evidence="10" id="KW-1185">Reference proteome</keyword>